<organism evidence="1 2">
    <name type="scientific">Ridgeia piscesae</name>
    <name type="common">Tubeworm</name>
    <dbReference type="NCBI Taxonomy" id="27915"/>
    <lineage>
        <taxon>Eukaryota</taxon>
        <taxon>Metazoa</taxon>
        <taxon>Spiralia</taxon>
        <taxon>Lophotrochozoa</taxon>
        <taxon>Annelida</taxon>
        <taxon>Polychaeta</taxon>
        <taxon>Sedentaria</taxon>
        <taxon>Canalipalpata</taxon>
        <taxon>Sabellida</taxon>
        <taxon>Siboglinidae</taxon>
        <taxon>Ridgeia</taxon>
    </lineage>
</organism>
<gene>
    <name evidence="1" type="ORF">NP493_156g00000</name>
</gene>
<dbReference type="AlphaFoldDB" id="A0AAD9UFS5"/>
<accession>A0AAD9UFS5</accession>
<evidence type="ECO:0000313" key="1">
    <source>
        <dbReference type="EMBL" id="KAK2187699.1"/>
    </source>
</evidence>
<keyword evidence="2" id="KW-1185">Reference proteome</keyword>
<name>A0AAD9UFS5_RIDPI</name>
<dbReference type="EMBL" id="JAODUO010000156">
    <property type="protein sequence ID" value="KAK2187699.1"/>
    <property type="molecule type" value="Genomic_DNA"/>
</dbReference>
<dbReference type="Proteomes" id="UP001209878">
    <property type="component" value="Unassembled WGS sequence"/>
</dbReference>
<protein>
    <submittedName>
        <fullName evidence="1">Uncharacterized protein</fullName>
    </submittedName>
</protein>
<comment type="caution">
    <text evidence="1">The sequence shown here is derived from an EMBL/GenBank/DDBJ whole genome shotgun (WGS) entry which is preliminary data.</text>
</comment>
<reference evidence="1" key="1">
    <citation type="journal article" date="2023" name="Mol. Biol. Evol.">
        <title>Third-Generation Sequencing Reveals the Adaptive Role of the Epigenome in Three Deep-Sea Polychaetes.</title>
        <authorList>
            <person name="Perez M."/>
            <person name="Aroh O."/>
            <person name="Sun Y."/>
            <person name="Lan Y."/>
            <person name="Juniper S.K."/>
            <person name="Young C.R."/>
            <person name="Angers B."/>
            <person name="Qian P.Y."/>
        </authorList>
    </citation>
    <scope>NUCLEOTIDE SEQUENCE</scope>
    <source>
        <strain evidence="1">R07B-5</strain>
    </source>
</reference>
<evidence type="ECO:0000313" key="2">
    <source>
        <dbReference type="Proteomes" id="UP001209878"/>
    </source>
</evidence>
<sequence>MSGVCVDGVSTIQMYSSTSTITLNIHEYDENKCTRVRLLYNVLEYEYNYIRM</sequence>
<proteinExistence type="predicted"/>